<dbReference type="GeneID" id="93807391"/>
<dbReference type="EMBL" id="UGYO01000001">
    <property type="protein sequence ID" value="SUI57543.1"/>
    <property type="molecule type" value="Genomic_DNA"/>
</dbReference>
<reference evidence="3 4" key="1">
    <citation type="submission" date="2018-06" db="EMBL/GenBank/DDBJ databases">
        <authorList>
            <consortium name="Pathogen Informatics"/>
            <person name="Doyle S."/>
        </authorList>
    </citation>
    <scope>NUCLEOTIDE SEQUENCE [LARGE SCALE GENOMIC DNA]</scope>
    <source>
        <strain evidence="3 4">NCTC10738</strain>
    </source>
</reference>
<feature type="transmembrane region" description="Helical" evidence="1">
    <location>
        <begin position="12"/>
        <end position="34"/>
    </location>
</feature>
<dbReference type="RefSeq" id="WP_044733502.1">
    <property type="nucleotide sequence ID" value="NZ_AP024609.1"/>
</dbReference>
<dbReference type="Proteomes" id="UP000254069">
    <property type="component" value="Unassembled WGS sequence"/>
</dbReference>
<dbReference type="AlphaFoldDB" id="A0A379Z907"/>
<keyword evidence="1" id="KW-0812">Transmembrane</keyword>
<feature type="transmembrane region" description="Helical" evidence="1">
    <location>
        <begin position="67"/>
        <end position="91"/>
    </location>
</feature>
<feature type="transmembrane region" description="Helical" evidence="1">
    <location>
        <begin position="43"/>
        <end position="61"/>
    </location>
</feature>
<proteinExistence type="predicted"/>
<evidence type="ECO:0000313" key="2">
    <source>
        <dbReference type="EMBL" id="BCV43307.1"/>
    </source>
</evidence>
<keyword evidence="1" id="KW-1133">Transmembrane helix</keyword>
<accession>A0A3G4UIL6</accession>
<evidence type="ECO:0000313" key="3">
    <source>
        <dbReference type="EMBL" id="SUI57543.1"/>
    </source>
</evidence>
<accession>A0A379Z907</accession>
<feature type="transmembrane region" description="Helical" evidence="1">
    <location>
        <begin position="112"/>
        <end position="137"/>
    </location>
</feature>
<feature type="transmembrane region" description="Helical" evidence="1">
    <location>
        <begin position="188"/>
        <end position="213"/>
    </location>
</feature>
<organism evidence="3 4">
    <name type="scientific">Shewanella algae</name>
    <dbReference type="NCBI Taxonomy" id="38313"/>
    <lineage>
        <taxon>Bacteria</taxon>
        <taxon>Pseudomonadati</taxon>
        <taxon>Pseudomonadota</taxon>
        <taxon>Gammaproteobacteria</taxon>
        <taxon>Alteromonadales</taxon>
        <taxon>Shewanellaceae</taxon>
        <taxon>Shewanella</taxon>
    </lineage>
</organism>
<name>A0A379Z907_9GAMM</name>
<evidence type="ECO:0000313" key="4">
    <source>
        <dbReference type="Proteomes" id="UP000254069"/>
    </source>
</evidence>
<protein>
    <submittedName>
        <fullName evidence="3">Uncharacterized protein</fullName>
    </submittedName>
</protein>
<feature type="transmembrane region" description="Helical" evidence="1">
    <location>
        <begin position="143"/>
        <end position="167"/>
    </location>
</feature>
<feature type="transmembrane region" description="Helical" evidence="1">
    <location>
        <begin position="219"/>
        <end position="241"/>
    </location>
</feature>
<keyword evidence="1" id="KW-0472">Membrane</keyword>
<dbReference type="EMBL" id="AP024613">
    <property type="protein sequence ID" value="BCV43307.1"/>
    <property type="molecule type" value="Genomic_DNA"/>
</dbReference>
<gene>
    <name evidence="3" type="ORF">NCTC10738_01292</name>
    <name evidence="2" type="ORF">TUM17379_03250</name>
</gene>
<evidence type="ECO:0000256" key="1">
    <source>
        <dbReference type="SAM" id="Phobius"/>
    </source>
</evidence>
<dbReference type="Proteomes" id="UP000825078">
    <property type="component" value="Chromosome"/>
</dbReference>
<keyword evidence="4" id="KW-1185">Reference proteome</keyword>
<reference evidence="2" key="2">
    <citation type="submission" date="2021-05" db="EMBL/GenBank/DDBJ databases">
        <title>Molecular characterization for Shewanella algae harboring chromosomal blaOXA-55-like strains isolated from clinical and environment sample.</title>
        <authorList>
            <person name="Ohama Y."/>
            <person name="Aoki K."/>
            <person name="Harada S."/>
            <person name="Moriya K."/>
            <person name="Ishii Y."/>
            <person name="Tateda K."/>
        </authorList>
    </citation>
    <scope>NUCLEOTIDE SEQUENCE</scope>
    <source>
        <strain evidence="2">TUM17379</strain>
    </source>
</reference>
<sequence length="285" mass="32555">MTAFSDIFTQAYWWLSLLGGLHCLALSIYARFVYQDSHSQRRLLAGIFALMALYFFTGLFNSDNTPAPIHLLFLLLLPLYFLLMPALYQYLKQQLRPTVDARLPLKHLLPSILAMFLVVLLWLFNPSLVTGVALLGYQPSLSWGSLLLPLLLLLQTTLYLVLVLQLMKRHFHASAQQDNRLQQLRSNWLLVLTLALILNWLVRNIAVLLTLFLGDQFSAVAQAIPRLALLLTLYLLAIYGLNQLTRAAYLRGRESRAQAASVPKQPLDKEELDFLNEILHEKKDK</sequence>